<dbReference type="AlphaFoldDB" id="A0A8X6YIR9"/>
<organism evidence="2 3">
    <name type="scientific">Trichonephila inaurata madagascariensis</name>
    <dbReference type="NCBI Taxonomy" id="2747483"/>
    <lineage>
        <taxon>Eukaryota</taxon>
        <taxon>Metazoa</taxon>
        <taxon>Ecdysozoa</taxon>
        <taxon>Arthropoda</taxon>
        <taxon>Chelicerata</taxon>
        <taxon>Arachnida</taxon>
        <taxon>Araneae</taxon>
        <taxon>Araneomorphae</taxon>
        <taxon>Entelegynae</taxon>
        <taxon>Araneoidea</taxon>
        <taxon>Nephilidae</taxon>
        <taxon>Trichonephila</taxon>
        <taxon>Trichonephila inaurata</taxon>
    </lineage>
</organism>
<evidence type="ECO:0000313" key="3">
    <source>
        <dbReference type="Proteomes" id="UP000886998"/>
    </source>
</evidence>
<protein>
    <submittedName>
        <fullName evidence="2">DUF4793 domain-containing protein</fullName>
    </submittedName>
</protein>
<evidence type="ECO:0000313" key="2">
    <source>
        <dbReference type="EMBL" id="GFY71312.1"/>
    </source>
</evidence>
<comment type="caution">
    <text evidence="2">The sequence shown here is derived from an EMBL/GenBank/DDBJ whole genome shotgun (WGS) entry which is preliminary data.</text>
</comment>
<dbReference type="EMBL" id="BMAV01018723">
    <property type="protein sequence ID" value="GFY71312.1"/>
    <property type="molecule type" value="Genomic_DNA"/>
</dbReference>
<evidence type="ECO:0000256" key="1">
    <source>
        <dbReference type="SAM" id="MobiDB-lite"/>
    </source>
</evidence>
<gene>
    <name evidence="2" type="primary">NCL1_38690</name>
    <name evidence="2" type="ORF">TNIN_117041</name>
</gene>
<dbReference type="Proteomes" id="UP000886998">
    <property type="component" value="Unassembled WGS sequence"/>
</dbReference>
<feature type="region of interest" description="Disordered" evidence="1">
    <location>
        <begin position="37"/>
        <end position="65"/>
    </location>
</feature>
<accession>A0A8X6YIR9</accession>
<sequence length="75" mass="8546">MRIYSCRGGLEREQERSDSRFVAPLLDDLVSGSGDFTHFPVPETQHAQSEELPPPYHTLYDPPPPYACVKEENNK</sequence>
<proteinExistence type="predicted"/>
<reference evidence="2" key="1">
    <citation type="submission" date="2020-08" db="EMBL/GenBank/DDBJ databases">
        <title>Multicomponent nature underlies the extraordinary mechanical properties of spider dragline silk.</title>
        <authorList>
            <person name="Kono N."/>
            <person name="Nakamura H."/>
            <person name="Mori M."/>
            <person name="Yoshida Y."/>
            <person name="Ohtoshi R."/>
            <person name="Malay A.D."/>
            <person name="Moran D.A.P."/>
            <person name="Tomita M."/>
            <person name="Numata K."/>
            <person name="Arakawa K."/>
        </authorList>
    </citation>
    <scope>NUCLEOTIDE SEQUENCE</scope>
</reference>
<keyword evidence="3" id="KW-1185">Reference proteome</keyword>
<feature type="compositionally biased region" description="Pro residues" evidence="1">
    <location>
        <begin position="52"/>
        <end position="65"/>
    </location>
</feature>
<name>A0A8X6YIR9_9ARAC</name>